<sequence>MAVVRAAQGWERVIGGTVPPVLRPLMATVGLAVTGQYVVLAFFAIYAVRELPISTGRAGLAFAAATCVALAAGPAGGALSDRLGRRRVIAAGLALQAGACLALLACGPRPVPAFAAFTAFSCALTLRWAAQQALVADLVGDGARDQAFAVMRTVFNVGASLGPLLGAGLVLLGWPAVCAGALAL</sequence>
<dbReference type="InterPro" id="IPR005829">
    <property type="entry name" value="Sugar_transporter_CS"/>
</dbReference>
<evidence type="ECO:0000259" key="8">
    <source>
        <dbReference type="PROSITE" id="PS50850"/>
    </source>
</evidence>
<evidence type="ECO:0000256" key="3">
    <source>
        <dbReference type="ARBA" id="ARBA00022475"/>
    </source>
</evidence>
<evidence type="ECO:0000256" key="7">
    <source>
        <dbReference type="SAM" id="Phobius"/>
    </source>
</evidence>
<protein>
    <recommendedName>
        <fullName evidence="8">Major facilitator superfamily (MFS) profile domain-containing protein</fullName>
    </recommendedName>
</protein>
<dbReference type="InterPro" id="IPR050171">
    <property type="entry name" value="MFS_Transporters"/>
</dbReference>
<keyword evidence="6 7" id="KW-0472">Membrane</keyword>
<feature type="transmembrane region" description="Helical" evidence="7">
    <location>
        <begin position="25"/>
        <end position="46"/>
    </location>
</feature>
<evidence type="ECO:0000313" key="9">
    <source>
        <dbReference type="EMBL" id="CAA9511800.1"/>
    </source>
</evidence>
<dbReference type="InterPro" id="IPR011701">
    <property type="entry name" value="MFS"/>
</dbReference>
<dbReference type="PANTHER" id="PTHR23517:SF2">
    <property type="entry name" value="MULTIDRUG RESISTANCE PROTEIN MDTH"/>
    <property type="match status" value="1"/>
</dbReference>
<proteinExistence type="predicted"/>
<accession>A0A6J4T2C1</accession>
<dbReference type="InterPro" id="IPR036259">
    <property type="entry name" value="MFS_trans_sf"/>
</dbReference>
<evidence type="ECO:0000256" key="5">
    <source>
        <dbReference type="ARBA" id="ARBA00022989"/>
    </source>
</evidence>
<dbReference type="PROSITE" id="PS50850">
    <property type="entry name" value="MFS"/>
    <property type="match status" value="1"/>
</dbReference>
<dbReference type="EMBL" id="CADCVO010000453">
    <property type="protein sequence ID" value="CAA9511800.1"/>
    <property type="molecule type" value="Genomic_DNA"/>
</dbReference>
<dbReference type="Pfam" id="PF07690">
    <property type="entry name" value="MFS_1"/>
    <property type="match status" value="1"/>
</dbReference>
<dbReference type="PANTHER" id="PTHR23517">
    <property type="entry name" value="RESISTANCE PROTEIN MDTM, PUTATIVE-RELATED-RELATED"/>
    <property type="match status" value="1"/>
</dbReference>
<feature type="non-terminal residue" evidence="9">
    <location>
        <position position="184"/>
    </location>
</feature>
<name>A0A6J4T2C1_9ACTN</name>
<dbReference type="PROSITE" id="PS00216">
    <property type="entry name" value="SUGAR_TRANSPORT_1"/>
    <property type="match status" value="1"/>
</dbReference>
<gene>
    <name evidence="9" type="ORF">AVDCRST_MAG13-2842</name>
</gene>
<dbReference type="Gene3D" id="1.20.1250.20">
    <property type="entry name" value="MFS general substrate transporter like domains"/>
    <property type="match status" value="1"/>
</dbReference>
<feature type="transmembrane region" description="Helical" evidence="7">
    <location>
        <begin position="58"/>
        <end position="76"/>
    </location>
</feature>
<keyword evidence="2" id="KW-0813">Transport</keyword>
<evidence type="ECO:0000256" key="6">
    <source>
        <dbReference type="ARBA" id="ARBA00023136"/>
    </source>
</evidence>
<reference evidence="9" key="1">
    <citation type="submission" date="2020-02" db="EMBL/GenBank/DDBJ databases">
        <authorList>
            <person name="Meier V. D."/>
        </authorList>
    </citation>
    <scope>NUCLEOTIDE SEQUENCE</scope>
    <source>
        <strain evidence="9">AVDCRST_MAG13</strain>
    </source>
</reference>
<dbReference type="GO" id="GO:0022857">
    <property type="term" value="F:transmembrane transporter activity"/>
    <property type="evidence" value="ECO:0007669"/>
    <property type="project" value="InterPro"/>
</dbReference>
<keyword evidence="5 7" id="KW-1133">Transmembrane helix</keyword>
<feature type="transmembrane region" description="Helical" evidence="7">
    <location>
        <begin position="161"/>
        <end position="183"/>
    </location>
</feature>
<feature type="domain" description="Major facilitator superfamily (MFS) profile" evidence="8">
    <location>
        <begin position="1"/>
        <end position="184"/>
    </location>
</feature>
<evidence type="ECO:0000256" key="2">
    <source>
        <dbReference type="ARBA" id="ARBA00022448"/>
    </source>
</evidence>
<evidence type="ECO:0000256" key="1">
    <source>
        <dbReference type="ARBA" id="ARBA00004651"/>
    </source>
</evidence>
<dbReference type="AlphaFoldDB" id="A0A6J4T2C1"/>
<keyword evidence="3" id="KW-1003">Cell membrane</keyword>
<dbReference type="SUPFAM" id="SSF103473">
    <property type="entry name" value="MFS general substrate transporter"/>
    <property type="match status" value="1"/>
</dbReference>
<dbReference type="GO" id="GO:0005886">
    <property type="term" value="C:plasma membrane"/>
    <property type="evidence" value="ECO:0007669"/>
    <property type="project" value="UniProtKB-SubCell"/>
</dbReference>
<evidence type="ECO:0000256" key="4">
    <source>
        <dbReference type="ARBA" id="ARBA00022692"/>
    </source>
</evidence>
<comment type="subcellular location">
    <subcellularLocation>
        <location evidence="1">Cell membrane</location>
        <topology evidence="1">Multi-pass membrane protein</topology>
    </subcellularLocation>
</comment>
<keyword evidence="4 7" id="KW-0812">Transmembrane</keyword>
<dbReference type="InterPro" id="IPR020846">
    <property type="entry name" value="MFS_dom"/>
</dbReference>
<organism evidence="9">
    <name type="scientific">uncultured Solirubrobacteraceae bacterium</name>
    <dbReference type="NCBI Taxonomy" id="1162706"/>
    <lineage>
        <taxon>Bacteria</taxon>
        <taxon>Bacillati</taxon>
        <taxon>Actinomycetota</taxon>
        <taxon>Thermoleophilia</taxon>
        <taxon>Solirubrobacterales</taxon>
        <taxon>Solirubrobacteraceae</taxon>
        <taxon>environmental samples</taxon>
    </lineage>
</organism>